<gene>
    <name evidence="4" type="ORF">SAMN05216438_10969</name>
</gene>
<dbReference type="RefSeq" id="WP_074751400.1">
    <property type="nucleotide sequence ID" value="NZ_CAXVJC010000011.1"/>
</dbReference>
<proteinExistence type="predicted"/>
<dbReference type="AlphaFoldDB" id="A0A1I4HLN2"/>
<reference evidence="4 5" key="1">
    <citation type="submission" date="2016-10" db="EMBL/GenBank/DDBJ databases">
        <authorList>
            <person name="de Groot N.N."/>
        </authorList>
    </citation>
    <scope>NUCLEOTIDE SEQUENCE [LARGE SCALE GENOMIC DNA]</scope>
    <source>
        <strain evidence="4 5">M79</strain>
    </source>
</reference>
<sequence>MKAYEYNRIKYLTFDLINVYHSVNDKATVEAVYAQTVAEIEELSKAKEVELFLEKLADSKTTKEQVERELLHLKDLVEAFVLPSESQIKKIFKKVKKLKVPAQASWDMKELTYFAWNEISSQRKYIVTSDGRGFYGTTSGSIKNICAICQKTSQVTQFLATTKRGSDGTYTKNGTYICMDSVNCNRQMQTIEGLEHFLEIIKER</sequence>
<evidence type="ECO:0000256" key="1">
    <source>
        <dbReference type="SAM" id="Coils"/>
    </source>
</evidence>
<name>A0A1I4HLN2_9LACT</name>
<evidence type="ECO:0000313" key="5">
    <source>
        <dbReference type="Proteomes" id="UP000181969"/>
    </source>
</evidence>
<evidence type="ECO:0000313" key="4">
    <source>
        <dbReference type="EMBL" id="SFL43178.1"/>
    </source>
</evidence>
<organism evidence="4 5">
    <name type="scientific">Lactococcus garvieae</name>
    <dbReference type="NCBI Taxonomy" id="1363"/>
    <lineage>
        <taxon>Bacteria</taxon>
        <taxon>Bacillati</taxon>
        <taxon>Bacillota</taxon>
        <taxon>Bacilli</taxon>
        <taxon>Lactobacillales</taxon>
        <taxon>Streptococcaceae</taxon>
        <taxon>Lactococcus</taxon>
    </lineage>
</organism>
<evidence type="ECO:0000259" key="3">
    <source>
        <dbReference type="Pfam" id="PF16571"/>
    </source>
</evidence>
<keyword evidence="4" id="KW-0479">Metal-binding</keyword>
<feature type="domain" description="Elongation factor G-binding protein N-terminal" evidence="2">
    <location>
        <begin position="2"/>
        <end position="80"/>
    </location>
</feature>
<dbReference type="InterPro" id="IPR032330">
    <property type="entry name" value="EF-G-binding_C"/>
</dbReference>
<protein>
    <submittedName>
        <fullName evidence="4">FBP C-terminal treble-clef zinc-finger</fullName>
    </submittedName>
</protein>
<dbReference type="Pfam" id="PF07299">
    <property type="entry name" value="EF-G-binding_N"/>
    <property type="match status" value="1"/>
</dbReference>
<keyword evidence="4" id="KW-0862">Zinc</keyword>
<evidence type="ECO:0000259" key="2">
    <source>
        <dbReference type="Pfam" id="PF07299"/>
    </source>
</evidence>
<dbReference type="Proteomes" id="UP000181969">
    <property type="component" value="Unassembled WGS sequence"/>
</dbReference>
<dbReference type="EMBL" id="FOTJ01000009">
    <property type="protein sequence ID" value="SFL43178.1"/>
    <property type="molecule type" value="Genomic_DNA"/>
</dbReference>
<keyword evidence="4" id="KW-0863">Zinc-finger</keyword>
<keyword evidence="1" id="KW-0175">Coiled coil</keyword>
<dbReference type="Pfam" id="PF16571">
    <property type="entry name" value="FBP_C"/>
    <property type="match status" value="1"/>
</dbReference>
<feature type="coiled-coil region" evidence="1">
    <location>
        <begin position="49"/>
        <end position="76"/>
    </location>
</feature>
<dbReference type="InterPro" id="IPR038344">
    <property type="entry name" value="EF-G_N_sf"/>
</dbReference>
<dbReference type="InterPro" id="IPR010841">
    <property type="entry name" value="EF-G-binding_N"/>
</dbReference>
<dbReference type="CDD" id="cd16342">
    <property type="entry name" value="FusC_FusB"/>
    <property type="match status" value="1"/>
</dbReference>
<dbReference type="Gene3D" id="1.20.1280.250">
    <property type="match status" value="1"/>
</dbReference>
<dbReference type="GO" id="GO:0008270">
    <property type="term" value="F:zinc ion binding"/>
    <property type="evidence" value="ECO:0007669"/>
    <property type="project" value="UniProtKB-KW"/>
</dbReference>
<accession>A0A1I4HLN2</accession>
<feature type="domain" description="Elongation factor G-binding protein C-terminal treble-clef zinc-finger" evidence="3">
    <location>
        <begin position="94"/>
        <end position="189"/>
    </location>
</feature>
<dbReference type="OrthoDB" id="1891078at2"/>